<evidence type="ECO:0000313" key="3">
    <source>
        <dbReference type="EMBL" id="AWB47846.1"/>
    </source>
</evidence>
<dbReference type="Proteomes" id="UP000244496">
    <property type="component" value="Chromosome"/>
</dbReference>
<evidence type="ECO:0000256" key="1">
    <source>
        <dbReference type="SAM" id="Coils"/>
    </source>
</evidence>
<reference evidence="3 4" key="1">
    <citation type="submission" date="2018-04" db="EMBL/GenBank/DDBJ databases">
        <title>Genome sequencing of Gemmobacter.</title>
        <authorList>
            <person name="Yi H."/>
            <person name="Baek M.-G."/>
        </authorList>
    </citation>
    <scope>NUCLEOTIDE SEQUENCE [LARGE SCALE GENOMIC DNA]</scope>
    <source>
        <strain evidence="3 4">HYN0069</strain>
    </source>
</reference>
<dbReference type="KEGG" id="geh:HYN69_04375"/>
<dbReference type="GO" id="GO:0051301">
    <property type="term" value="P:cell division"/>
    <property type="evidence" value="ECO:0007669"/>
    <property type="project" value="UniProtKB-KW"/>
</dbReference>
<name>A0A2S0UJ63_9RHOB</name>
<dbReference type="RefSeq" id="WP_108434671.1">
    <property type="nucleotide sequence ID" value="NZ_CP028918.1"/>
</dbReference>
<organism evidence="3 4">
    <name type="scientific">Paragemmobacter aquarius</name>
    <dbReference type="NCBI Taxonomy" id="2169400"/>
    <lineage>
        <taxon>Bacteria</taxon>
        <taxon>Pseudomonadati</taxon>
        <taxon>Pseudomonadota</taxon>
        <taxon>Alphaproteobacteria</taxon>
        <taxon>Rhodobacterales</taxon>
        <taxon>Paracoccaceae</taxon>
        <taxon>Paragemmobacter</taxon>
    </lineage>
</organism>
<feature type="coiled-coil region" evidence="1">
    <location>
        <begin position="27"/>
        <end position="54"/>
    </location>
</feature>
<keyword evidence="4" id="KW-1185">Reference proteome</keyword>
<feature type="region of interest" description="Disordered" evidence="2">
    <location>
        <begin position="117"/>
        <end position="139"/>
    </location>
</feature>
<keyword evidence="3" id="KW-0132">Cell division</keyword>
<evidence type="ECO:0000256" key="2">
    <source>
        <dbReference type="SAM" id="MobiDB-lite"/>
    </source>
</evidence>
<sequence length="139" mass="15429">MRPVLYVLSFVAVMGLAFWAYRENYATQHQLKDMARLQDEIASLREALVLQRAEWAYLNRPERLRDLATANFDRLGLLPLEPTQFGAAAEVTYPMTAPLPEVGADGLPVITDPVEVSGQVSVNPDGEGIATKPEDKEFP</sequence>
<proteinExistence type="predicted"/>
<evidence type="ECO:0000313" key="4">
    <source>
        <dbReference type="Proteomes" id="UP000244496"/>
    </source>
</evidence>
<keyword evidence="1" id="KW-0175">Coiled coil</keyword>
<accession>A0A2S0UJ63</accession>
<keyword evidence="3" id="KW-0131">Cell cycle</keyword>
<protein>
    <submittedName>
        <fullName evidence="3">Cell division protein FtsL</fullName>
    </submittedName>
</protein>
<dbReference type="EMBL" id="CP028918">
    <property type="protein sequence ID" value="AWB47846.1"/>
    <property type="molecule type" value="Genomic_DNA"/>
</dbReference>
<gene>
    <name evidence="3" type="ORF">HYN69_04375</name>
</gene>
<dbReference type="OrthoDB" id="7165680at2"/>
<dbReference type="AlphaFoldDB" id="A0A2S0UJ63"/>